<dbReference type="Gene3D" id="3.40.50.300">
    <property type="entry name" value="P-loop containing nucleotide triphosphate hydrolases"/>
    <property type="match status" value="1"/>
</dbReference>
<dbReference type="Gene3D" id="2.20.25.80">
    <property type="entry name" value="WRKY domain"/>
    <property type="match status" value="1"/>
</dbReference>
<keyword evidence="11" id="KW-0804">Transcription</keyword>
<reference evidence="15 16" key="1">
    <citation type="journal article" date="2024" name="G3 (Bethesda)">
        <title>Genome assembly of Hibiscus sabdariffa L. provides insights into metabolisms of medicinal natural products.</title>
        <authorList>
            <person name="Kim T."/>
        </authorList>
    </citation>
    <scope>NUCLEOTIDE SEQUENCE [LARGE SCALE GENOMIC DNA]</scope>
    <source>
        <strain evidence="15">TK-2024</strain>
        <tissue evidence="15">Old leaves</tissue>
    </source>
</reference>
<proteinExistence type="predicted"/>
<evidence type="ECO:0000256" key="3">
    <source>
        <dbReference type="ARBA" id="ARBA00022723"/>
    </source>
</evidence>
<protein>
    <recommendedName>
        <fullName evidence="14">WRKY domain-containing protein</fullName>
    </recommendedName>
</protein>
<comment type="caution">
    <text evidence="15">The sequence shown here is derived from an EMBL/GenBank/DDBJ whole genome shotgun (WGS) entry which is preliminary data.</text>
</comment>
<evidence type="ECO:0000256" key="6">
    <source>
        <dbReference type="ARBA" id="ARBA00022840"/>
    </source>
</evidence>
<dbReference type="InterPro" id="IPR003593">
    <property type="entry name" value="AAA+_ATPase"/>
</dbReference>
<keyword evidence="5" id="KW-0862">Zinc</keyword>
<keyword evidence="10" id="KW-0238">DNA-binding</keyword>
<evidence type="ECO:0000256" key="11">
    <source>
        <dbReference type="ARBA" id="ARBA00023163"/>
    </source>
</evidence>
<comment type="cofactor">
    <cofactor evidence="1">
        <name>Zn(2+)</name>
        <dbReference type="ChEBI" id="CHEBI:29105"/>
    </cofactor>
</comment>
<evidence type="ECO:0000256" key="1">
    <source>
        <dbReference type="ARBA" id="ARBA00001947"/>
    </source>
</evidence>
<comment type="subcellular location">
    <subcellularLocation>
        <location evidence="2">Nucleus</location>
    </subcellularLocation>
</comment>
<evidence type="ECO:0000256" key="4">
    <source>
        <dbReference type="ARBA" id="ARBA00022741"/>
    </source>
</evidence>
<keyword evidence="9" id="KW-0378">Hydrolase</keyword>
<keyword evidence="6" id="KW-0067">ATP-binding</keyword>
<organism evidence="15 16">
    <name type="scientific">Hibiscus sabdariffa</name>
    <name type="common">roselle</name>
    <dbReference type="NCBI Taxonomy" id="183260"/>
    <lineage>
        <taxon>Eukaryota</taxon>
        <taxon>Viridiplantae</taxon>
        <taxon>Streptophyta</taxon>
        <taxon>Embryophyta</taxon>
        <taxon>Tracheophyta</taxon>
        <taxon>Spermatophyta</taxon>
        <taxon>Magnoliopsida</taxon>
        <taxon>eudicotyledons</taxon>
        <taxon>Gunneridae</taxon>
        <taxon>Pentapetalae</taxon>
        <taxon>rosids</taxon>
        <taxon>malvids</taxon>
        <taxon>Malvales</taxon>
        <taxon>Malvaceae</taxon>
        <taxon>Malvoideae</taxon>
        <taxon>Hibiscus</taxon>
    </lineage>
</organism>
<evidence type="ECO:0000313" key="16">
    <source>
        <dbReference type="Proteomes" id="UP001472677"/>
    </source>
</evidence>
<dbReference type="Gene3D" id="1.20.58.760">
    <property type="entry name" value="Peptidase M41"/>
    <property type="match status" value="1"/>
</dbReference>
<dbReference type="EMBL" id="JBBPBM010000001">
    <property type="protein sequence ID" value="KAK8600221.1"/>
    <property type="molecule type" value="Genomic_DNA"/>
</dbReference>
<dbReference type="PANTHER" id="PTHR43655:SF2">
    <property type="entry name" value="AFG3 LIKE MATRIX AAA PEPTIDASE SUBUNIT 2, ISOFORM A"/>
    <property type="match status" value="1"/>
</dbReference>
<dbReference type="InterPro" id="IPR003657">
    <property type="entry name" value="WRKY_dom"/>
</dbReference>
<dbReference type="Proteomes" id="UP001472677">
    <property type="component" value="Unassembled WGS sequence"/>
</dbReference>
<evidence type="ECO:0000256" key="13">
    <source>
        <dbReference type="SAM" id="MobiDB-lite"/>
    </source>
</evidence>
<dbReference type="SMART" id="SM00774">
    <property type="entry name" value="WRKY"/>
    <property type="match status" value="1"/>
</dbReference>
<accession>A0ABR2GCA2</accession>
<name>A0ABR2GCA2_9ROSI</name>
<keyword evidence="16" id="KW-1185">Reference proteome</keyword>
<dbReference type="SMART" id="SM00382">
    <property type="entry name" value="AAA"/>
    <property type="match status" value="1"/>
</dbReference>
<keyword evidence="12" id="KW-0539">Nucleus</keyword>
<dbReference type="PROSITE" id="PS50811">
    <property type="entry name" value="WRKY"/>
    <property type="match status" value="1"/>
</dbReference>
<dbReference type="InterPro" id="IPR036576">
    <property type="entry name" value="WRKY_dom_sf"/>
</dbReference>
<dbReference type="InterPro" id="IPR000642">
    <property type="entry name" value="Peptidase_M41"/>
</dbReference>
<feature type="domain" description="WRKY" evidence="14">
    <location>
        <begin position="105"/>
        <end position="170"/>
    </location>
</feature>
<keyword evidence="3" id="KW-0479">Metal-binding</keyword>
<evidence type="ECO:0000256" key="9">
    <source>
        <dbReference type="ARBA" id="ARBA00023049"/>
    </source>
</evidence>
<keyword evidence="4" id="KW-0547">Nucleotide-binding</keyword>
<dbReference type="Pfam" id="PF00004">
    <property type="entry name" value="AAA"/>
    <property type="match status" value="1"/>
</dbReference>
<evidence type="ECO:0000256" key="5">
    <source>
        <dbReference type="ARBA" id="ARBA00022833"/>
    </source>
</evidence>
<evidence type="ECO:0000256" key="10">
    <source>
        <dbReference type="ARBA" id="ARBA00023125"/>
    </source>
</evidence>
<keyword evidence="8" id="KW-0805">Transcription regulation</keyword>
<keyword evidence="9" id="KW-0482">Metalloprotease</keyword>
<evidence type="ECO:0000256" key="8">
    <source>
        <dbReference type="ARBA" id="ARBA00023015"/>
    </source>
</evidence>
<dbReference type="InterPro" id="IPR037219">
    <property type="entry name" value="Peptidase_M41-like"/>
</dbReference>
<dbReference type="InterPro" id="IPR003959">
    <property type="entry name" value="ATPase_AAA_core"/>
</dbReference>
<evidence type="ECO:0000256" key="12">
    <source>
        <dbReference type="ARBA" id="ARBA00023242"/>
    </source>
</evidence>
<evidence type="ECO:0000256" key="2">
    <source>
        <dbReference type="ARBA" id="ARBA00004123"/>
    </source>
</evidence>
<evidence type="ECO:0000256" key="7">
    <source>
        <dbReference type="ARBA" id="ARBA00022946"/>
    </source>
</evidence>
<dbReference type="SUPFAM" id="SSF118290">
    <property type="entry name" value="WRKY DNA-binding domain"/>
    <property type="match status" value="1"/>
</dbReference>
<dbReference type="InterPro" id="IPR027417">
    <property type="entry name" value="P-loop_NTPase"/>
</dbReference>
<dbReference type="InterPro" id="IPR050928">
    <property type="entry name" value="ATP-dep_Zn_Metalloprotease"/>
</dbReference>
<evidence type="ECO:0000259" key="14">
    <source>
        <dbReference type="PROSITE" id="PS50811"/>
    </source>
</evidence>
<sequence>MKARTVMQKDQKDEWFDGLDEELVRELLDDESPFFVVQAGSKISEEDATNRLIYSGLRAEDMGNDLSVKTWNAQSHTQHQTRINSMLERGLPKIENKYSLKIKTCGNGIADDGYKWRKYGQKWIKNSPNPRSYYKCTNPRCSAKKLVERSKDDPDTLVVTYEGFHLHFADSYFPLQPFQDDTSPAKKAKKAISEAESSQAKETLETTRANYTSYKPPPSSIEGCPQEMSLEAGFSQQGLLEDVDEPNQDYPSKKGRGTFLVVEPVQREMNSDVQCFQLGPTFQLFHECNIEESVGNACISHVDQGFGLRGYFAPAQAGKKLVLNTQFPETLGLGGFSLVRGLGKEFTHKKYYPKNKKRIPKADEQKSGGSKDVADCDEANKKILEFVHFLKSPEKYEELGAKIPKGALHICPPGTGKALLAKATAGESGVPFLSMSGSEFVERVVGVGPSRVRSLFQEARECAPSIIFIDEIDAIEMDGFGTTSGVVLAGTNRPDILDIELLRSGRNESAVKTMEHFEAAIDRVIGGLEKNKVTSKLERQTVAYHESGHAVAGWFLEHAEPLLKVTIVPRGTAALGFAQYVPNENLLMTREQLFYVTCMTLGGQAAEQVKFRFTLSCCSLSISILNIFQTW</sequence>
<feature type="region of interest" description="Disordered" evidence="13">
    <location>
        <begin position="184"/>
        <end position="220"/>
    </location>
</feature>
<dbReference type="SUPFAM" id="SSF52540">
    <property type="entry name" value="P-loop containing nucleoside triphosphate hydrolases"/>
    <property type="match status" value="1"/>
</dbReference>
<evidence type="ECO:0000313" key="15">
    <source>
        <dbReference type="EMBL" id="KAK8600221.1"/>
    </source>
</evidence>
<dbReference type="PANTHER" id="PTHR43655">
    <property type="entry name" value="ATP-DEPENDENT PROTEASE"/>
    <property type="match status" value="1"/>
</dbReference>
<keyword evidence="7" id="KW-0809">Transit peptide</keyword>
<dbReference type="Pfam" id="PF01434">
    <property type="entry name" value="Peptidase_M41"/>
    <property type="match status" value="1"/>
</dbReference>
<dbReference type="Pfam" id="PF03106">
    <property type="entry name" value="WRKY"/>
    <property type="match status" value="1"/>
</dbReference>
<dbReference type="SUPFAM" id="SSF140990">
    <property type="entry name" value="FtsH protease domain-like"/>
    <property type="match status" value="1"/>
</dbReference>
<gene>
    <name evidence="15" type="ORF">V6N12_050077</name>
</gene>
<keyword evidence="9" id="KW-0645">Protease</keyword>